<dbReference type="EMBL" id="UINC01048861">
    <property type="protein sequence ID" value="SVB59925.1"/>
    <property type="molecule type" value="Genomic_DNA"/>
</dbReference>
<organism evidence="1">
    <name type="scientific">marine metagenome</name>
    <dbReference type="NCBI Taxonomy" id="408172"/>
    <lineage>
        <taxon>unclassified sequences</taxon>
        <taxon>metagenomes</taxon>
        <taxon>ecological metagenomes</taxon>
    </lineage>
</organism>
<name>A0A382FB71_9ZZZZ</name>
<proteinExistence type="predicted"/>
<protein>
    <submittedName>
        <fullName evidence="1">Uncharacterized protein</fullName>
    </submittedName>
</protein>
<dbReference type="AlphaFoldDB" id="A0A382FB71"/>
<evidence type="ECO:0000313" key="1">
    <source>
        <dbReference type="EMBL" id="SVB59925.1"/>
    </source>
</evidence>
<accession>A0A382FB71</accession>
<gene>
    <name evidence="1" type="ORF">METZ01_LOCUS212779</name>
</gene>
<reference evidence="1" key="1">
    <citation type="submission" date="2018-05" db="EMBL/GenBank/DDBJ databases">
        <authorList>
            <person name="Lanie J.A."/>
            <person name="Ng W.-L."/>
            <person name="Kazmierczak K.M."/>
            <person name="Andrzejewski T.M."/>
            <person name="Davidsen T.M."/>
            <person name="Wayne K.J."/>
            <person name="Tettelin H."/>
            <person name="Glass J.I."/>
            <person name="Rusch D."/>
            <person name="Podicherti R."/>
            <person name="Tsui H.-C.T."/>
            <person name="Winkler M.E."/>
        </authorList>
    </citation>
    <scope>NUCLEOTIDE SEQUENCE</scope>
</reference>
<sequence length="100" mass="11571">MKKEIKRTGLAVLGVALLGVLAAWLIKDQIIKHKRDLFSPRFLRRLAALGHMAKVEASVDNINLMRDFILWERKESLRDRARLIIKRMEEEASMLDSPAF</sequence>